<evidence type="ECO:0000313" key="8">
    <source>
        <dbReference type="EMBL" id="KEF61533.1"/>
    </source>
</evidence>
<dbReference type="InterPro" id="IPR050775">
    <property type="entry name" value="FAD-binding_Monooxygenases"/>
</dbReference>
<comment type="caution">
    <text evidence="8">The sequence shown here is derived from an EMBL/GenBank/DDBJ whole genome shotgun (WGS) entry which is preliminary data.</text>
</comment>
<dbReference type="PANTHER" id="PTHR43098">
    <property type="entry name" value="L-ORNITHINE N(5)-MONOOXYGENASE-RELATED"/>
    <property type="match status" value="1"/>
</dbReference>
<dbReference type="AlphaFoldDB" id="A0A072PQA8"/>
<keyword evidence="6" id="KW-0560">Oxidoreductase</keyword>
<dbReference type="GO" id="GO:0050660">
    <property type="term" value="F:flavin adenine dinucleotide binding"/>
    <property type="evidence" value="ECO:0007669"/>
    <property type="project" value="InterPro"/>
</dbReference>
<dbReference type="GO" id="GO:0004499">
    <property type="term" value="F:N,N-dimethylaniline monooxygenase activity"/>
    <property type="evidence" value="ECO:0007669"/>
    <property type="project" value="InterPro"/>
</dbReference>
<keyword evidence="9" id="KW-1185">Reference proteome</keyword>
<dbReference type="RefSeq" id="XP_013264123.1">
    <property type="nucleotide sequence ID" value="XM_013408669.1"/>
</dbReference>
<evidence type="ECO:0000256" key="4">
    <source>
        <dbReference type="ARBA" id="ARBA00022827"/>
    </source>
</evidence>
<dbReference type="EMBL" id="AMGV01000002">
    <property type="protein sequence ID" value="KEF61533.1"/>
    <property type="molecule type" value="Genomic_DNA"/>
</dbReference>
<protein>
    <recommendedName>
        <fullName evidence="10">FAD/NAD(P)-binding domain-containing protein</fullName>
    </recommendedName>
</protein>
<evidence type="ECO:0000313" key="9">
    <source>
        <dbReference type="Proteomes" id="UP000027920"/>
    </source>
</evidence>
<evidence type="ECO:0000256" key="3">
    <source>
        <dbReference type="ARBA" id="ARBA00022630"/>
    </source>
</evidence>
<name>A0A072PQA8_9EURO</name>
<comment type="cofactor">
    <cofactor evidence="1">
        <name>FAD</name>
        <dbReference type="ChEBI" id="CHEBI:57692"/>
    </cofactor>
</comment>
<organism evidence="8 9">
    <name type="scientific">Exophiala aquamarina CBS 119918</name>
    <dbReference type="NCBI Taxonomy" id="1182545"/>
    <lineage>
        <taxon>Eukaryota</taxon>
        <taxon>Fungi</taxon>
        <taxon>Dikarya</taxon>
        <taxon>Ascomycota</taxon>
        <taxon>Pezizomycotina</taxon>
        <taxon>Eurotiomycetes</taxon>
        <taxon>Chaetothyriomycetidae</taxon>
        <taxon>Chaetothyriales</taxon>
        <taxon>Herpotrichiellaceae</taxon>
        <taxon>Exophiala</taxon>
    </lineage>
</organism>
<dbReference type="HOGENOM" id="CLU_006937_8_0_1"/>
<dbReference type="PANTHER" id="PTHR43098:SF3">
    <property type="entry name" value="L-ORNITHINE N(5)-MONOOXYGENASE-RELATED"/>
    <property type="match status" value="1"/>
</dbReference>
<dbReference type="GeneID" id="25278039"/>
<dbReference type="Gene3D" id="3.50.50.60">
    <property type="entry name" value="FAD/NAD(P)-binding domain"/>
    <property type="match status" value="2"/>
</dbReference>
<evidence type="ECO:0000256" key="5">
    <source>
        <dbReference type="ARBA" id="ARBA00022857"/>
    </source>
</evidence>
<evidence type="ECO:0000256" key="7">
    <source>
        <dbReference type="ARBA" id="ARBA00023033"/>
    </source>
</evidence>
<sequence length="539" mass="60992">MGSLSEKKYDAIVIGAGFSGLFLLHELRKAGFSAKIIEGGDGPGGIWNWNRYPGARVDTEVPQYAYSDPATWSTWQWKQRFPDRDELVTYFEHVVDVWGLGPDIVWNTKVTSAHWDESQSQWKIEVNGDQYDIYTCKFFCPCTGFAAKSYTPPFPGLDAFKGKIYHSGHWPVGGVNMTGERVCVIGTGATGVQAIQEIGRVANHLIVVQRTPNTALPMRNDPIDGQRNQYFKDNLPEWKKKQTTTFAGFTYDFRPGKIMDLPLEERRKIYEELFTTGGLHFWLGTCADVLDDKAANEEAYQFWREKTLKRIKSPEKARKLTPEKQLDPFGTKRISLEQNYFEILDQDNVDIVYTRETPIKEFVPKGLKTEDGHLHEFDILVLATGFDFVTGGLTQIDIRGINNQSVKDKFANGVYTNLGMTIRGFPNMFFMYGPQAPTAFATGPVSAEAQGAWIVECIKYISKNNYKSIDATEVAEHEWRAHVNEGAEKGLFKEAHSWYFGDNIPGKPREALNYMAGMPLYKQKCQESVDAGYKGFVLA</sequence>
<dbReference type="GO" id="GO:0050661">
    <property type="term" value="F:NADP binding"/>
    <property type="evidence" value="ECO:0007669"/>
    <property type="project" value="InterPro"/>
</dbReference>
<dbReference type="VEuPathDB" id="FungiDB:A1O9_03100"/>
<comment type="similarity">
    <text evidence="2">Belongs to the FAD-binding monooxygenase family.</text>
</comment>
<evidence type="ECO:0000256" key="1">
    <source>
        <dbReference type="ARBA" id="ARBA00001974"/>
    </source>
</evidence>
<gene>
    <name evidence="8" type="ORF">A1O9_03100</name>
</gene>
<keyword evidence="5" id="KW-0521">NADP</keyword>
<evidence type="ECO:0008006" key="10">
    <source>
        <dbReference type="Google" id="ProtNLM"/>
    </source>
</evidence>
<evidence type="ECO:0000256" key="6">
    <source>
        <dbReference type="ARBA" id="ARBA00023002"/>
    </source>
</evidence>
<dbReference type="Pfam" id="PF00743">
    <property type="entry name" value="FMO-like"/>
    <property type="match status" value="1"/>
</dbReference>
<keyword evidence="4" id="KW-0274">FAD</keyword>
<dbReference type="OrthoDB" id="66881at2759"/>
<dbReference type="Proteomes" id="UP000027920">
    <property type="component" value="Unassembled WGS sequence"/>
</dbReference>
<dbReference type="InterPro" id="IPR020946">
    <property type="entry name" value="Flavin_mOase-like"/>
</dbReference>
<dbReference type="InterPro" id="IPR036188">
    <property type="entry name" value="FAD/NAD-bd_sf"/>
</dbReference>
<proteinExistence type="inferred from homology"/>
<keyword evidence="3" id="KW-0285">Flavoprotein</keyword>
<accession>A0A072PQA8</accession>
<reference evidence="8 9" key="1">
    <citation type="submission" date="2013-03" db="EMBL/GenBank/DDBJ databases">
        <title>The Genome Sequence of Exophiala aquamarina CBS 119918.</title>
        <authorList>
            <consortium name="The Broad Institute Genomics Platform"/>
            <person name="Cuomo C."/>
            <person name="de Hoog S."/>
            <person name="Gorbushina A."/>
            <person name="Walker B."/>
            <person name="Young S.K."/>
            <person name="Zeng Q."/>
            <person name="Gargeya S."/>
            <person name="Fitzgerald M."/>
            <person name="Haas B."/>
            <person name="Abouelleil A."/>
            <person name="Allen A.W."/>
            <person name="Alvarado L."/>
            <person name="Arachchi H.M."/>
            <person name="Berlin A.M."/>
            <person name="Chapman S.B."/>
            <person name="Gainer-Dewar J."/>
            <person name="Goldberg J."/>
            <person name="Griggs A."/>
            <person name="Gujja S."/>
            <person name="Hansen M."/>
            <person name="Howarth C."/>
            <person name="Imamovic A."/>
            <person name="Ireland A."/>
            <person name="Larimer J."/>
            <person name="McCowan C."/>
            <person name="Murphy C."/>
            <person name="Pearson M."/>
            <person name="Poon T.W."/>
            <person name="Priest M."/>
            <person name="Roberts A."/>
            <person name="Saif S."/>
            <person name="Shea T."/>
            <person name="Sisk P."/>
            <person name="Sykes S."/>
            <person name="Wortman J."/>
            <person name="Nusbaum C."/>
            <person name="Birren B."/>
        </authorList>
    </citation>
    <scope>NUCLEOTIDE SEQUENCE [LARGE SCALE GENOMIC DNA]</scope>
    <source>
        <strain evidence="8 9">CBS 119918</strain>
    </source>
</reference>
<keyword evidence="7" id="KW-0503">Monooxygenase</keyword>
<dbReference type="SUPFAM" id="SSF51905">
    <property type="entry name" value="FAD/NAD(P)-binding domain"/>
    <property type="match status" value="1"/>
</dbReference>
<evidence type="ECO:0000256" key="2">
    <source>
        <dbReference type="ARBA" id="ARBA00010139"/>
    </source>
</evidence>